<keyword evidence="3" id="KW-0472">Membrane</keyword>
<proteinExistence type="predicted"/>
<evidence type="ECO:0000256" key="3">
    <source>
        <dbReference type="SAM" id="Phobius"/>
    </source>
</evidence>
<keyword evidence="3" id="KW-0812">Transmembrane</keyword>
<keyword evidence="1" id="KW-0175">Coiled coil</keyword>
<feature type="compositionally biased region" description="Low complexity" evidence="2">
    <location>
        <begin position="277"/>
        <end position="289"/>
    </location>
</feature>
<protein>
    <recommendedName>
        <fullName evidence="6">MapZ extracellular domain-containing protein</fullName>
    </recommendedName>
</protein>
<keyword evidence="3" id="KW-1133">Transmembrane helix</keyword>
<evidence type="ECO:0000313" key="4">
    <source>
        <dbReference type="EMBL" id="OEH82149.1"/>
    </source>
</evidence>
<dbReference type="RefSeq" id="WP_069698871.1">
    <property type="nucleotide sequence ID" value="NZ_JAGGMA010000046.1"/>
</dbReference>
<reference evidence="4 5" key="1">
    <citation type="submission" date="2016-09" db="EMBL/GenBank/DDBJ databases">
        <authorList>
            <person name="Capua I."/>
            <person name="De Benedictis P."/>
            <person name="Joannis T."/>
            <person name="Lombin L.H."/>
            <person name="Cattoli G."/>
        </authorList>
    </citation>
    <scope>NUCLEOTIDE SEQUENCE [LARGE SCALE GENOMIC DNA]</scope>
    <source>
        <strain evidence="4 5">LMG 25899</strain>
    </source>
</reference>
<accession>A0A1E5KWW0</accession>
<name>A0A1E5KWW0_9ENTE</name>
<keyword evidence="5" id="KW-1185">Reference proteome</keyword>
<gene>
    <name evidence="4" type="ORF">BCR26_14205</name>
</gene>
<organism evidence="4 5">
    <name type="scientific">Enterococcus rivorum</name>
    <dbReference type="NCBI Taxonomy" id="762845"/>
    <lineage>
        <taxon>Bacteria</taxon>
        <taxon>Bacillati</taxon>
        <taxon>Bacillota</taxon>
        <taxon>Bacilli</taxon>
        <taxon>Lactobacillales</taxon>
        <taxon>Enterococcaceae</taxon>
        <taxon>Enterococcus</taxon>
    </lineage>
</organism>
<comment type="caution">
    <text evidence="4">The sequence shown here is derived from an EMBL/GenBank/DDBJ whole genome shotgun (WGS) entry which is preliminary data.</text>
</comment>
<feature type="coiled-coil region" evidence="1">
    <location>
        <begin position="34"/>
        <end position="61"/>
    </location>
</feature>
<feature type="region of interest" description="Disordered" evidence="2">
    <location>
        <begin position="258"/>
        <end position="301"/>
    </location>
</feature>
<dbReference type="Proteomes" id="UP000095256">
    <property type="component" value="Unassembled WGS sequence"/>
</dbReference>
<evidence type="ECO:0000313" key="5">
    <source>
        <dbReference type="Proteomes" id="UP000095256"/>
    </source>
</evidence>
<evidence type="ECO:0000256" key="1">
    <source>
        <dbReference type="SAM" id="Coils"/>
    </source>
</evidence>
<sequence length="301" mass="33362">MTKTQKIVMLVITTIVLVVGVWGTIYASQVHKQVEEAEKTVKAEELSIQRVTEELSKLLDQKDPSYLAENVTEEQVATLDQQLKQSEFVFQDVSVDKKLLKEHVDAYESVQEKADKLMGSIYGKMELQRGINALFQSKDKVAMNGAKVEKELAIINDGLTEEKIQSIQKIMPKEETAFTKDVKGLIENASGQLKQISTAKEAVSKIYKDNNVVLTDQKLYDKAKAETDKIKNEKTKKELTDQLGKAKAELYKKAKEVAVTQTQETATKDQTEQATTGNANASVGSNGANWTPDNDATDVGS</sequence>
<dbReference type="OrthoDB" id="2195324at2"/>
<dbReference type="AlphaFoldDB" id="A0A1E5KWW0"/>
<evidence type="ECO:0008006" key="6">
    <source>
        <dbReference type="Google" id="ProtNLM"/>
    </source>
</evidence>
<dbReference type="EMBL" id="MIEK01000027">
    <property type="protein sequence ID" value="OEH82149.1"/>
    <property type="molecule type" value="Genomic_DNA"/>
</dbReference>
<feature type="transmembrane region" description="Helical" evidence="3">
    <location>
        <begin position="7"/>
        <end position="27"/>
    </location>
</feature>
<evidence type="ECO:0000256" key="2">
    <source>
        <dbReference type="SAM" id="MobiDB-lite"/>
    </source>
</evidence>